<dbReference type="Gene3D" id="3.40.50.1820">
    <property type="entry name" value="alpha/beta hydrolase"/>
    <property type="match status" value="1"/>
</dbReference>
<feature type="domain" description="AB hydrolase-1" evidence="1">
    <location>
        <begin position="30"/>
        <end position="263"/>
    </location>
</feature>
<dbReference type="PANTHER" id="PTHR43433">
    <property type="entry name" value="HYDROLASE, ALPHA/BETA FOLD FAMILY PROTEIN"/>
    <property type="match status" value="1"/>
</dbReference>
<evidence type="ECO:0000313" key="2">
    <source>
        <dbReference type="EMBL" id="MFB9622971.1"/>
    </source>
</evidence>
<evidence type="ECO:0000259" key="1">
    <source>
        <dbReference type="Pfam" id="PF00561"/>
    </source>
</evidence>
<dbReference type="InterPro" id="IPR050471">
    <property type="entry name" value="AB_hydrolase"/>
</dbReference>
<dbReference type="GO" id="GO:0016787">
    <property type="term" value="F:hydrolase activity"/>
    <property type="evidence" value="ECO:0007669"/>
    <property type="project" value="UniProtKB-KW"/>
</dbReference>
<comment type="caution">
    <text evidence="2">The sequence shown here is derived from an EMBL/GenBank/DDBJ whole genome shotgun (WGS) entry which is preliminary data.</text>
</comment>
<dbReference type="EMBL" id="JBHMBW010000004">
    <property type="protein sequence ID" value="MFB9622971.1"/>
    <property type="molecule type" value="Genomic_DNA"/>
</dbReference>
<keyword evidence="2" id="KW-0378">Hydrolase</keyword>
<dbReference type="InterPro" id="IPR000073">
    <property type="entry name" value="AB_hydrolase_1"/>
</dbReference>
<dbReference type="SUPFAM" id="SSF53474">
    <property type="entry name" value="alpha/beta-Hydrolases"/>
    <property type="match status" value="1"/>
</dbReference>
<accession>A0ABV5RU76</accession>
<reference evidence="2 3" key="1">
    <citation type="submission" date="2024-09" db="EMBL/GenBank/DDBJ databases">
        <authorList>
            <person name="Sun Q."/>
            <person name="Mori K."/>
        </authorList>
    </citation>
    <scope>NUCLEOTIDE SEQUENCE [LARGE SCALE GENOMIC DNA]</scope>
    <source>
        <strain evidence="2 3">JCM 3143</strain>
    </source>
</reference>
<name>A0ABV5RU76_9ACTN</name>
<dbReference type="Proteomes" id="UP001589532">
    <property type="component" value="Unassembled WGS sequence"/>
</dbReference>
<proteinExistence type="predicted"/>
<keyword evidence="3" id="KW-1185">Reference proteome</keyword>
<sequence length="279" mass="29549">MKEFDLDLGDSRTLHVYDTGQQDAPHPLTVFWHHGTPNIGTPPEPLFPVSEPLGIRWVSYDRPGYGGSTPSTGRNLVSAAGYVSRVADALGIDRFAVMGHSGGGSHALACGALLQERVLAVVSVSGLAPYGAEGLDWFAGMYASGQASLRAAVQGRAAKERHEASAGYDPEMFTSADHAALGGEWSWFGSVVGPAQEGGQGGAIDDDLAYVNPWGCDPARITAPTLLMHGDQDRVVPSSHGTWLARHCPAAQIKMFPDGHISVLRSGAEALDWLHENAR</sequence>
<organism evidence="2 3">
    <name type="scientific">Nonomuraea helvata</name>
    <dbReference type="NCBI Taxonomy" id="37484"/>
    <lineage>
        <taxon>Bacteria</taxon>
        <taxon>Bacillati</taxon>
        <taxon>Actinomycetota</taxon>
        <taxon>Actinomycetes</taxon>
        <taxon>Streptosporangiales</taxon>
        <taxon>Streptosporangiaceae</taxon>
        <taxon>Nonomuraea</taxon>
    </lineage>
</organism>
<dbReference type="RefSeq" id="WP_345002669.1">
    <property type="nucleotide sequence ID" value="NZ_BAAAXV010000011.1"/>
</dbReference>
<dbReference type="PRINTS" id="PR00111">
    <property type="entry name" value="ABHYDROLASE"/>
</dbReference>
<evidence type="ECO:0000313" key="3">
    <source>
        <dbReference type="Proteomes" id="UP001589532"/>
    </source>
</evidence>
<dbReference type="InterPro" id="IPR029058">
    <property type="entry name" value="AB_hydrolase_fold"/>
</dbReference>
<dbReference type="PANTHER" id="PTHR43433:SF10">
    <property type="entry name" value="AB HYDROLASE-1 DOMAIN-CONTAINING PROTEIN"/>
    <property type="match status" value="1"/>
</dbReference>
<dbReference type="Pfam" id="PF00561">
    <property type="entry name" value="Abhydrolase_1"/>
    <property type="match status" value="1"/>
</dbReference>
<protein>
    <submittedName>
        <fullName evidence="2">Alpha/beta fold hydrolase</fullName>
    </submittedName>
</protein>
<gene>
    <name evidence="2" type="ORF">ACFFSA_07740</name>
</gene>